<evidence type="ECO:0000256" key="8">
    <source>
        <dbReference type="ARBA" id="ARBA00023224"/>
    </source>
</evidence>
<dbReference type="OMA" id="IIHKCNE"/>
<evidence type="ECO:0000256" key="5">
    <source>
        <dbReference type="ARBA" id="ARBA00023040"/>
    </source>
</evidence>
<dbReference type="PRINTS" id="PR01157">
    <property type="entry name" value="P2YPURNOCPTR"/>
</dbReference>
<keyword evidence="4 11" id="KW-1133">Transmembrane helix</keyword>
<dbReference type="Pfam" id="PF00001">
    <property type="entry name" value="7tm_1"/>
    <property type="match status" value="1"/>
</dbReference>
<protein>
    <submittedName>
        <fullName evidence="13">G protein-coupled receptor 34b</fullName>
    </submittedName>
</protein>
<dbReference type="Proteomes" id="UP000694546">
    <property type="component" value="Chromosome 20"/>
</dbReference>
<evidence type="ECO:0000256" key="4">
    <source>
        <dbReference type="ARBA" id="ARBA00022989"/>
    </source>
</evidence>
<feature type="region of interest" description="Disordered" evidence="10">
    <location>
        <begin position="8"/>
        <end position="33"/>
    </location>
</feature>
<feature type="transmembrane region" description="Helical" evidence="11">
    <location>
        <begin position="259"/>
        <end position="281"/>
    </location>
</feature>
<reference evidence="13" key="1">
    <citation type="submission" date="2025-08" db="UniProtKB">
        <authorList>
            <consortium name="Ensembl"/>
        </authorList>
    </citation>
    <scope>IDENTIFICATION</scope>
</reference>
<dbReference type="PROSITE" id="PS00237">
    <property type="entry name" value="G_PROTEIN_RECEP_F1_1"/>
    <property type="match status" value="1"/>
</dbReference>
<feature type="transmembrane region" description="Helical" evidence="11">
    <location>
        <begin position="44"/>
        <end position="65"/>
    </location>
</feature>
<evidence type="ECO:0000256" key="6">
    <source>
        <dbReference type="ARBA" id="ARBA00023136"/>
    </source>
</evidence>
<feature type="transmembrane region" description="Helical" evidence="11">
    <location>
        <begin position="161"/>
        <end position="183"/>
    </location>
</feature>
<dbReference type="Gene3D" id="1.20.1070.10">
    <property type="entry name" value="Rhodopsin 7-helix transmembrane proteins"/>
    <property type="match status" value="1"/>
</dbReference>
<comment type="similarity">
    <text evidence="9">Belongs to the G-protein coupled receptor 1 family.</text>
</comment>
<name>A0A8C5A7W1_GADMO</name>
<feature type="transmembrane region" description="Helical" evidence="11">
    <location>
        <begin position="208"/>
        <end position="233"/>
    </location>
</feature>
<dbReference type="InterPro" id="IPR017452">
    <property type="entry name" value="GPCR_Rhodpsn_7TM"/>
</dbReference>
<evidence type="ECO:0000256" key="9">
    <source>
        <dbReference type="RuleBase" id="RU000688"/>
    </source>
</evidence>
<accession>A0A8C5A7W1</accession>
<evidence type="ECO:0000256" key="3">
    <source>
        <dbReference type="ARBA" id="ARBA00022692"/>
    </source>
</evidence>
<feature type="transmembrane region" description="Helical" evidence="11">
    <location>
        <begin position="118"/>
        <end position="140"/>
    </location>
</feature>
<feature type="transmembrane region" description="Helical" evidence="11">
    <location>
        <begin position="77"/>
        <end position="98"/>
    </location>
</feature>
<keyword evidence="8 9" id="KW-0807">Transducer</keyword>
<dbReference type="GO" id="GO:0045028">
    <property type="term" value="F:G protein-coupled purinergic nucleotide receptor activity"/>
    <property type="evidence" value="ECO:0007669"/>
    <property type="project" value="TreeGrafter"/>
</dbReference>
<dbReference type="PROSITE" id="PS50262">
    <property type="entry name" value="G_PROTEIN_RECEP_F1_2"/>
    <property type="match status" value="1"/>
</dbReference>
<keyword evidence="3 9" id="KW-0812">Transmembrane</keyword>
<keyword evidence="5 9" id="KW-0297">G-protein coupled receptor</keyword>
<dbReference type="PRINTS" id="PR00237">
    <property type="entry name" value="GPCRRHODOPSN"/>
</dbReference>
<evidence type="ECO:0000256" key="11">
    <source>
        <dbReference type="SAM" id="Phobius"/>
    </source>
</evidence>
<dbReference type="PANTHER" id="PTHR24233">
    <property type="entry name" value="P2Y PURINOCEPTOR-RELATED G-PROTEIN COUPLED RECEPTOR"/>
    <property type="match status" value="1"/>
</dbReference>
<evidence type="ECO:0000259" key="12">
    <source>
        <dbReference type="PROSITE" id="PS50262"/>
    </source>
</evidence>
<evidence type="ECO:0000256" key="1">
    <source>
        <dbReference type="ARBA" id="ARBA00004651"/>
    </source>
</evidence>
<dbReference type="GO" id="GO:0005886">
    <property type="term" value="C:plasma membrane"/>
    <property type="evidence" value="ECO:0007669"/>
    <property type="project" value="UniProtKB-SubCell"/>
</dbReference>
<dbReference type="SUPFAM" id="SSF81321">
    <property type="entry name" value="Family A G protein-coupled receptor-like"/>
    <property type="match status" value="1"/>
</dbReference>
<evidence type="ECO:0000256" key="10">
    <source>
        <dbReference type="SAM" id="MobiDB-lite"/>
    </source>
</evidence>
<keyword evidence="14" id="KW-1185">Reference proteome</keyword>
<comment type="subcellular location">
    <subcellularLocation>
        <location evidence="1">Cell membrane</location>
        <topology evidence="1">Multi-pass membrane protein</topology>
    </subcellularLocation>
</comment>
<keyword evidence="7 9" id="KW-0675">Receptor</keyword>
<dbReference type="PANTHER" id="PTHR24233:SF1">
    <property type="entry name" value="G-PROTEIN COUPLED RECEPTOR 34-RELATED"/>
    <property type="match status" value="1"/>
</dbReference>
<evidence type="ECO:0000256" key="7">
    <source>
        <dbReference type="ARBA" id="ARBA00023170"/>
    </source>
</evidence>
<organism evidence="13 14">
    <name type="scientific">Gadus morhua</name>
    <name type="common">Atlantic cod</name>
    <dbReference type="NCBI Taxonomy" id="8049"/>
    <lineage>
        <taxon>Eukaryota</taxon>
        <taxon>Metazoa</taxon>
        <taxon>Chordata</taxon>
        <taxon>Craniata</taxon>
        <taxon>Vertebrata</taxon>
        <taxon>Euteleostomi</taxon>
        <taxon>Actinopterygii</taxon>
        <taxon>Neopterygii</taxon>
        <taxon>Teleostei</taxon>
        <taxon>Neoteleostei</taxon>
        <taxon>Acanthomorphata</taxon>
        <taxon>Zeiogadaria</taxon>
        <taxon>Gadariae</taxon>
        <taxon>Gadiformes</taxon>
        <taxon>Gadoidei</taxon>
        <taxon>Gadidae</taxon>
        <taxon>Gadus</taxon>
    </lineage>
</organism>
<gene>
    <name evidence="13" type="primary">GPR34</name>
</gene>
<evidence type="ECO:0000313" key="14">
    <source>
        <dbReference type="Proteomes" id="UP000694546"/>
    </source>
</evidence>
<dbReference type="InterPro" id="IPR000276">
    <property type="entry name" value="GPCR_Rhodpsn"/>
</dbReference>
<evidence type="ECO:0000256" key="2">
    <source>
        <dbReference type="ARBA" id="ARBA00022475"/>
    </source>
</evidence>
<dbReference type="GeneTree" id="ENSGT01110000267167"/>
<dbReference type="AlphaFoldDB" id="A0A8C5A7W1"/>
<evidence type="ECO:0000313" key="13">
    <source>
        <dbReference type="Ensembl" id="ENSGMOP00000027892.1"/>
    </source>
</evidence>
<keyword evidence="6 11" id="KW-0472">Membrane</keyword>
<feature type="transmembrane region" description="Helical" evidence="11">
    <location>
        <begin position="301"/>
        <end position="320"/>
    </location>
</feature>
<feature type="domain" description="G-protein coupled receptors family 1 profile" evidence="12">
    <location>
        <begin position="56"/>
        <end position="317"/>
    </location>
</feature>
<reference evidence="13" key="2">
    <citation type="submission" date="2025-09" db="UniProtKB">
        <authorList>
            <consortium name="Ensembl"/>
        </authorList>
    </citation>
    <scope>IDENTIFICATION</scope>
</reference>
<proteinExistence type="inferred from homology"/>
<keyword evidence="2" id="KW-1003">Cell membrane</keyword>
<dbReference type="Ensembl" id="ENSGMOT00000042369.1">
    <property type="protein sequence ID" value="ENSGMOP00000027892.1"/>
    <property type="gene ID" value="ENSGMOG00000034905.1"/>
</dbReference>
<feature type="compositionally biased region" description="Polar residues" evidence="10">
    <location>
        <begin position="9"/>
        <end position="21"/>
    </location>
</feature>
<sequence length="373" mass="42668">IPFPFKLHSSPSVKDYSQVSVGPSPEPGPHCPSDTSSMRIPLTLFYALFVVLGLAGNLLALWVFLRDRSKQGSVRVLLVNVALSDLLLVVCLAFRVWYHGVRRERWELGATMCHVVGNFFYMNMYISIVLLGLISIDRYLKISRGGVPLQRPRGLAMRCGWRTAACALIWALALALTLLLILLSEETHQELRRCFQYKSLQHSKWKGYLNLMLVVVFWISYGCMVVCYVKIAFKLLRTSKEKPDLPNAARYARTANKSFFILVLFTVCFVPYHIVRVFYIVSQMTDTSCYWRGVVYQANEVALLFSALNSCLDPVMYFLLSSPMRKQVMQLLGNVMRVWEAGASELKRLFMYSTALLDTIRIVPLRQATFCYF</sequence>